<keyword evidence="2" id="KW-0813">Transport</keyword>
<dbReference type="PANTHER" id="PTHR23522:SF10">
    <property type="entry name" value="3-PHENYLPROPIONIC ACID TRANSPORTER-RELATED"/>
    <property type="match status" value="1"/>
</dbReference>
<dbReference type="GO" id="GO:0030395">
    <property type="term" value="F:lactose binding"/>
    <property type="evidence" value="ECO:0007669"/>
    <property type="project" value="TreeGrafter"/>
</dbReference>
<accession>A0A1I5UQ87</accession>
<evidence type="ECO:0000256" key="1">
    <source>
        <dbReference type="ARBA" id="ARBA00004429"/>
    </source>
</evidence>
<evidence type="ECO:0000256" key="3">
    <source>
        <dbReference type="ARBA" id="ARBA00022475"/>
    </source>
</evidence>
<dbReference type="AlphaFoldDB" id="A0A1I5UQ87"/>
<feature type="transmembrane region" description="Helical" evidence="8">
    <location>
        <begin position="136"/>
        <end position="154"/>
    </location>
</feature>
<dbReference type="Gene3D" id="1.20.1250.20">
    <property type="entry name" value="MFS general substrate transporter like domains"/>
    <property type="match status" value="2"/>
</dbReference>
<dbReference type="InterPro" id="IPR024989">
    <property type="entry name" value="MFS_assoc_dom"/>
</dbReference>
<dbReference type="OrthoDB" id="65739at2"/>
<feature type="transmembrane region" description="Helical" evidence="8">
    <location>
        <begin position="41"/>
        <end position="61"/>
    </location>
</feature>
<keyword evidence="7 8" id="KW-0472">Membrane</keyword>
<keyword evidence="6 8" id="KW-1133">Transmembrane helix</keyword>
<evidence type="ECO:0000256" key="4">
    <source>
        <dbReference type="ARBA" id="ARBA00022519"/>
    </source>
</evidence>
<dbReference type="STRING" id="937334.SAMN05444406_10821"/>
<dbReference type="GO" id="GO:0015528">
    <property type="term" value="F:lactose:proton symporter activity"/>
    <property type="evidence" value="ECO:0007669"/>
    <property type="project" value="TreeGrafter"/>
</dbReference>
<dbReference type="GO" id="GO:0005886">
    <property type="term" value="C:plasma membrane"/>
    <property type="evidence" value="ECO:0007669"/>
    <property type="project" value="UniProtKB-SubCell"/>
</dbReference>
<dbReference type="Pfam" id="PF12832">
    <property type="entry name" value="MFS_1_like"/>
    <property type="match status" value="1"/>
</dbReference>
<reference evidence="10 11" key="1">
    <citation type="submission" date="2016-10" db="EMBL/GenBank/DDBJ databases">
        <authorList>
            <person name="de Groot N.N."/>
        </authorList>
    </citation>
    <scope>NUCLEOTIDE SEQUENCE [LARGE SCALE GENOMIC DNA]</scope>
    <source>
        <strain evidence="10 11">DSM 20678</strain>
    </source>
</reference>
<feature type="transmembrane region" description="Helical" evidence="8">
    <location>
        <begin position="267"/>
        <end position="290"/>
    </location>
</feature>
<dbReference type="Proteomes" id="UP000198577">
    <property type="component" value="Unassembled WGS sequence"/>
</dbReference>
<sequence length="394" mass="44554">MEQTKKIYCFFIAFYAILFMNNAIYGTFLPVYLDHIGYSKASIGVLMSLGPFVAIIAQPFWGIVSDRSKSKNQVLKLLFIASILIMALYPLSSNFYYLLVVIAIFTFFQTSIAPISDTITLEYLSTTRQKFGPIRMAGTIGFAIMSIIAGFFAQKYIKSIFTLNVLIMSLAFLTVLKLPVIQGHQFGKQRVSIIKLFSDKNLVALMALNFLVQVTLGFYYTYFPIYFKQLGGSSSLLGWAYFISAISEIPFLLYADKILQKVGTIKALLFSTFVASIRWFLTSIITNAYIFLPLQLLHGLIFIVLYYSMAVYINEEVPKELKTSGQTINNLIGMGIARITGSLVGGFLSDIYGIKNMFLYNSVMAFITALTFAYIFLAMKRRRTSESFLNQEWH</sequence>
<gene>
    <name evidence="10" type="ORF">SAMN05444406_10821</name>
</gene>
<evidence type="ECO:0000256" key="7">
    <source>
        <dbReference type="ARBA" id="ARBA00023136"/>
    </source>
</evidence>
<feature type="domain" description="Major facilitator superfamily (MFS) profile" evidence="9">
    <location>
        <begin position="201"/>
        <end position="394"/>
    </location>
</feature>
<dbReference type="PIRSF" id="PIRSF004925">
    <property type="entry name" value="HcaT"/>
    <property type="match status" value="1"/>
</dbReference>
<dbReference type="RefSeq" id="WP_092282176.1">
    <property type="nucleotide sequence ID" value="NZ_FOXR01000008.1"/>
</dbReference>
<evidence type="ECO:0000256" key="8">
    <source>
        <dbReference type="SAM" id="Phobius"/>
    </source>
</evidence>
<dbReference type="SUPFAM" id="SSF103473">
    <property type="entry name" value="MFS general substrate transporter"/>
    <property type="match status" value="1"/>
</dbReference>
<feature type="transmembrane region" description="Helical" evidence="8">
    <location>
        <begin position="358"/>
        <end position="377"/>
    </location>
</feature>
<dbReference type="EMBL" id="FOXR01000008">
    <property type="protein sequence ID" value="SFP97464.1"/>
    <property type="molecule type" value="Genomic_DNA"/>
</dbReference>
<feature type="transmembrane region" description="Helical" evidence="8">
    <location>
        <begin position="235"/>
        <end position="255"/>
    </location>
</feature>
<feature type="transmembrane region" description="Helical" evidence="8">
    <location>
        <begin position="95"/>
        <end position="115"/>
    </location>
</feature>
<proteinExistence type="predicted"/>
<organism evidence="10 11">
    <name type="scientific">Caldicoprobacter faecalis</name>
    <dbReference type="NCBI Taxonomy" id="937334"/>
    <lineage>
        <taxon>Bacteria</taxon>
        <taxon>Bacillati</taxon>
        <taxon>Bacillota</taxon>
        <taxon>Clostridia</taxon>
        <taxon>Caldicoprobacterales</taxon>
        <taxon>Caldicoprobacteraceae</taxon>
        <taxon>Caldicoprobacter</taxon>
    </lineage>
</organism>
<evidence type="ECO:0000259" key="9">
    <source>
        <dbReference type="PROSITE" id="PS50850"/>
    </source>
</evidence>
<feature type="transmembrane region" description="Helical" evidence="8">
    <location>
        <begin position="296"/>
        <end position="314"/>
    </location>
</feature>
<keyword evidence="11" id="KW-1185">Reference proteome</keyword>
<dbReference type="InterPro" id="IPR026032">
    <property type="entry name" value="HcaT-like"/>
</dbReference>
<protein>
    <submittedName>
        <fullName evidence="10">MFS transporter, PPP family, 3-phenylpropionic acid transporter</fullName>
    </submittedName>
</protein>
<feature type="transmembrane region" description="Helical" evidence="8">
    <location>
        <begin position="202"/>
        <end position="223"/>
    </location>
</feature>
<keyword evidence="3" id="KW-1003">Cell membrane</keyword>
<dbReference type="PANTHER" id="PTHR23522">
    <property type="entry name" value="BLL5896 PROTEIN"/>
    <property type="match status" value="1"/>
</dbReference>
<evidence type="ECO:0000256" key="6">
    <source>
        <dbReference type="ARBA" id="ARBA00022989"/>
    </source>
</evidence>
<keyword evidence="4" id="KW-0997">Cell inner membrane</keyword>
<keyword evidence="5 8" id="KW-0812">Transmembrane</keyword>
<dbReference type="PROSITE" id="PS50850">
    <property type="entry name" value="MFS"/>
    <property type="match status" value="1"/>
</dbReference>
<feature type="transmembrane region" description="Helical" evidence="8">
    <location>
        <begin position="160"/>
        <end position="181"/>
    </location>
</feature>
<evidence type="ECO:0000256" key="5">
    <source>
        <dbReference type="ARBA" id="ARBA00022692"/>
    </source>
</evidence>
<evidence type="ECO:0000313" key="10">
    <source>
        <dbReference type="EMBL" id="SFP97464.1"/>
    </source>
</evidence>
<comment type="subcellular location">
    <subcellularLocation>
        <location evidence="1">Cell inner membrane</location>
        <topology evidence="1">Multi-pass membrane protein</topology>
    </subcellularLocation>
</comment>
<feature type="transmembrane region" description="Helical" evidence="8">
    <location>
        <begin position="7"/>
        <end position="29"/>
    </location>
</feature>
<dbReference type="InterPro" id="IPR036259">
    <property type="entry name" value="MFS_trans_sf"/>
</dbReference>
<evidence type="ECO:0000313" key="11">
    <source>
        <dbReference type="Proteomes" id="UP000198577"/>
    </source>
</evidence>
<evidence type="ECO:0000256" key="2">
    <source>
        <dbReference type="ARBA" id="ARBA00022448"/>
    </source>
</evidence>
<dbReference type="InterPro" id="IPR020846">
    <property type="entry name" value="MFS_dom"/>
</dbReference>
<name>A0A1I5UQ87_9FIRM</name>